<proteinExistence type="predicted"/>
<keyword evidence="6" id="KW-1185">Reference proteome</keyword>
<dbReference type="PANTHER" id="PTHR48009">
    <property type="entry name" value="LEUCINE-RICH REPEAT (LRR) FAMILY PROTEIN"/>
    <property type="match status" value="1"/>
</dbReference>
<gene>
    <name evidence="5" type="ORF">HID58_050780</name>
</gene>
<dbReference type="Proteomes" id="UP000824890">
    <property type="component" value="Unassembled WGS sequence"/>
</dbReference>
<feature type="domain" description="Leucine-rich repeat-containing N-terminal plant-type" evidence="4">
    <location>
        <begin position="109"/>
        <end position="146"/>
    </location>
</feature>
<keyword evidence="2" id="KW-0677">Repeat</keyword>
<evidence type="ECO:0000256" key="1">
    <source>
        <dbReference type="ARBA" id="ARBA00022614"/>
    </source>
</evidence>
<accession>A0ABQ8A8C5</accession>
<dbReference type="InterPro" id="IPR032675">
    <property type="entry name" value="LRR_dom_sf"/>
</dbReference>
<evidence type="ECO:0000259" key="4">
    <source>
        <dbReference type="Pfam" id="PF08263"/>
    </source>
</evidence>
<feature type="domain" description="Leucine-rich repeat-containing N-terminal plant-type" evidence="4">
    <location>
        <begin position="210"/>
        <end position="252"/>
    </location>
</feature>
<comment type="caution">
    <text evidence="5">The sequence shown here is derived from an EMBL/GenBank/DDBJ whole genome shotgun (WGS) entry which is preliminary data.</text>
</comment>
<evidence type="ECO:0000313" key="6">
    <source>
        <dbReference type="Proteomes" id="UP000824890"/>
    </source>
</evidence>
<feature type="transmembrane region" description="Helical" evidence="3">
    <location>
        <begin position="412"/>
        <end position="432"/>
    </location>
</feature>
<keyword evidence="1" id="KW-0433">Leucine-rich repeat</keyword>
<dbReference type="InterPro" id="IPR053213">
    <property type="entry name" value="RLP29"/>
</dbReference>
<keyword evidence="3" id="KW-0472">Membrane</keyword>
<evidence type="ECO:0000256" key="3">
    <source>
        <dbReference type="SAM" id="Phobius"/>
    </source>
</evidence>
<dbReference type="InterPro" id="IPR001611">
    <property type="entry name" value="Leu-rich_rpt"/>
</dbReference>
<dbReference type="Pfam" id="PF08263">
    <property type="entry name" value="LRRNT_2"/>
    <property type="match status" value="2"/>
</dbReference>
<protein>
    <recommendedName>
        <fullName evidence="4">Leucine-rich repeat-containing N-terminal plant-type domain-containing protein</fullName>
    </recommendedName>
</protein>
<dbReference type="InterPro" id="IPR013210">
    <property type="entry name" value="LRR_N_plant-typ"/>
</dbReference>
<evidence type="ECO:0000313" key="5">
    <source>
        <dbReference type="EMBL" id="KAH0888351.1"/>
    </source>
</evidence>
<dbReference type="Gene3D" id="3.80.10.10">
    <property type="entry name" value="Ribonuclease Inhibitor"/>
    <property type="match status" value="1"/>
</dbReference>
<dbReference type="Pfam" id="PF00560">
    <property type="entry name" value="LRR_1"/>
    <property type="match status" value="3"/>
</dbReference>
<organism evidence="5 6">
    <name type="scientific">Brassica napus</name>
    <name type="common">Rape</name>
    <dbReference type="NCBI Taxonomy" id="3708"/>
    <lineage>
        <taxon>Eukaryota</taxon>
        <taxon>Viridiplantae</taxon>
        <taxon>Streptophyta</taxon>
        <taxon>Embryophyta</taxon>
        <taxon>Tracheophyta</taxon>
        <taxon>Spermatophyta</taxon>
        <taxon>Magnoliopsida</taxon>
        <taxon>eudicotyledons</taxon>
        <taxon>Gunneridae</taxon>
        <taxon>Pentapetalae</taxon>
        <taxon>rosids</taxon>
        <taxon>malvids</taxon>
        <taxon>Brassicales</taxon>
        <taxon>Brassicaceae</taxon>
        <taxon>Brassiceae</taxon>
        <taxon>Brassica</taxon>
    </lineage>
</organism>
<dbReference type="EMBL" id="JAGKQM010000013">
    <property type="protein sequence ID" value="KAH0888351.1"/>
    <property type="molecule type" value="Genomic_DNA"/>
</dbReference>
<name>A0ABQ8A8C5_BRANA</name>
<dbReference type="PANTHER" id="PTHR48009:SF7">
    <property type="entry name" value="LEUCINE-RICH REPEAT (LRR) FAMILY PROTEIN"/>
    <property type="match status" value="1"/>
</dbReference>
<evidence type="ECO:0000256" key="2">
    <source>
        <dbReference type="ARBA" id="ARBA00022737"/>
    </source>
</evidence>
<keyword evidence="3" id="KW-0812">Transmembrane</keyword>
<sequence>MNLRNLTLLAFDLTAVFENVATVDAFIILIASRGFTWRPERQDPMSSTGISQDPERHISIAFHARYIDFCDVACHTNFHLPLLLKHLSRNVHNNTVHNVSLLLAGADEDNVNCLRSIKSQVEDPNGYLSSWVFRNVTEGSICKFSGQLPPELASLRRLATFLAADYQLTCPGLCGWPIDYCIEQEEKVIRFGKIGAAVSAPVGTFTCANEADVKCLRTIHSQVKDPNGYLTSWVFGNKTAGYICKFSGVTCWHDDENRVLSIKLGGYGLEGEFPQGIKNCTDLTALDLSRNNFSGVLPSDIASLVPTVTFLDLSYNQFSGEIPASLPNTTFLNTLMLQHNQFTGQLPPELASLRRLAAFSVADNQLTGPIPKFNEEHLKIGVDDFANNEGLCGQPMDACVEPDEDMIRFGKMGAAVGAVLFAPLVAYLRLVCHRW</sequence>
<reference evidence="5 6" key="1">
    <citation type="submission" date="2021-05" db="EMBL/GenBank/DDBJ databases">
        <title>Genome Assembly of Synthetic Allotetraploid Brassica napus Reveals Homoeologous Exchanges between Subgenomes.</title>
        <authorList>
            <person name="Davis J.T."/>
        </authorList>
    </citation>
    <scope>NUCLEOTIDE SEQUENCE [LARGE SCALE GENOMIC DNA]</scope>
    <source>
        <strain evidence="6">cv. Da-Ae</strain>
        <tissue evidence="5">Seedling</tissue>
    </source>
</reference>
<keyword evidence="3" id="KW-1133">Transmembrane helix</keyword>
<dbReference type="SUPFAM" id="SSF52058">
    <property type="entry name" value="L domain-like"/>
    <property type="match status" value="1"/>
</dbReference>